<evidence type="ECO:0000256" key="2">
    <source>
        <dbReference type="SAM" id="Phobius"/>
    </source>
</evidence>
<evidence type="ECO:0008006" key="5">
    <source>
        <dbReference type="Google" id="ProtNLM"/>
    </source>
</evidence>
<keyword evidence="2" id="KW-0472">Membrane</keyword>
<name>A0ABR7G2N3_9FIRM</name>
<keyword evidence="2" id="KW-0812">Transmembrane</keyword>
<accession>A0ABR7G2N3</accession>
<keyword evidence="2" id="KW-1133">Transmembrane helix</keyword>
<keyword evidence="1" id="KW-0175">Coiled coil</keyword>
<feature type="transmembrane region" description="Helical" evidence="2">
    <location>
        <begin position="173"/>
        <end position="193"/>
    </location>
</feature>
<reference evidence="3 4" key="1">
    <citation type="submission" date="2020-08" db="EMBL/GenBank/DDBJ databases">
        <title>Genome public.</title>
        <authorList>
            <person name="Liu C."/>
            <person name="Sun Q."/>
        </authorList>
    </citation>
    <scope>NUCLEOTIDE SEQUENCE [LARGE SCALE GENOMIC DNA]</scope>
    <source>
        <strain evidence="3 4">NSJ-43</strain>
    </source>
</reference>
<dbReference type="RefSeq" id="WP_186837339.1">
    <property type="nucleotide sequence ID" value="NZ_JACOPD010000010.1"/>
</dbReference>
<feature type="transmembrane region" description="Helical" evidence="2">
    <location>
        <begin position="145"/>
        <end position="167"/>
    </location>
</feature>
<keyword evidence="4" id="KW-1185">Reference proteome</keyword>
<comment type="caution">
    <text evidence="3">The sequence shown here is derived from an EMBL/GenBank/DDBJ whole genome shotgun (WGS) entry which is preliminary data.</text>
</comment>
<proteinExistence type="predicted"/>
<sequence>MAEQNILTGDLAVLDQIIGDLKEHRKNKEQLEKLNEIAKDLTKNIENDERELKEEIDGRIKESTASICEGYDKAIDSEKSKLKDIQSQRDKAKMAGVKERIANETKELRNQNEEFEKQIKDAFKMEKVPMYCSRRFYRIMIQTRGFADSAVYTLILLVLFLGIPALISFVPSIQMWMLIVYYFVVSMIIILPTKIVTDKTVGRHGATINAARETKDKIIANRKKIKKIEKRIHSDKNEEMYGLEDYDFKINEIHDSMEKIEGEKACALQEFENTAKPDIIAEIESRSKGHIDEMKAELLTKQDECSKLEALVKEQRIYISSNYETYLGKEFMNTEKLEELRAIMKSQAADTIGRAMAVSKDKR</sequence>
<feature type="coiled-coil region" evidence="1">
    <location>
        <begin position="14"/>
        <end position="125"/>
    </location>
</feature>
<gene>
    <name evidence="3" type="ORF">H8S01_12110</name>
</gene>
<protein>
    <recommendedName>
        <fullName evidence="5">ATPase involved in DNA repair</fullName>
    </recommendedName>
</protein>
<evidence type="ECO:0000313" key="3">
    <source>
        <dbReference type="EMBL" id="MBC5681697.1"/>
    </source>
</evidence>
<evidence type="ECO:0000313" key="4">
    <source>
        <dbReference type="Proteomes" id="UP000628463"/>
    </source>
</evidence>
<evidence type="ECO:0000256" key="1">
    <source>
        <dbReference type="SAM" id="Coils"/>
    </source>
</evidence>
<organism evidence="3 4">
    <name type="scientific">Lachnospira hominis</name>
    <name type="common">ex Liu et al. 2021</name>
    <dbReference type="NCBI Taxonomy" id="2763051"/>
    <lineage>
        <taxon>Bacteria</taxon>
        <taxon>Bacillati</taxon>
        <taxon>Bacillota</taxon>
        <taxon>Clostridia</taxon>
        <taxon>Lachnospirales</taxon>
        <taxon>Lachnospiraceae</taxon>
        <taxon>Lachnospira</taxon>
    </lineage>
</organism>
<dbReference type="EMBL" id="JACOPD010000010">
    <property type="protein sequence ID" value="MBC5681697.1"/>
    <property type="molecule type" value="Genomic_DNA"/>
</dbReference>
<dbReference type="Proteomes" id="UP000628463">
    <property type="component" value="Unassembled WGS sequence"/>
</dbReference>